<feature type="region of interest" description="Disordered" evidence="1">
    <location>
        <begin position="197"/>
        <end position="229"/>
    </location>
</feature>
<dbReference type="InterPro" id="IPR012334">
    <property type="entry name" value="Pectin_lyas_fold"/>
</dbReference>
<gene>
    <name evidence="3" type="ORF">V5E97_36270</name>
</gene>
<keyword evidence="2" id="KW-0732">Signal</keyword>
<evidence type="ECO:0008006" key="4">
    <source>
        <dbReference type="Google" id="ProtNLM"/>
    </source>
</evidence>
<protein>
    <recommendedName>
        <fullName evidence="4">Right handed beta helix domain-containing protein</fullName>
    </recommendedName>
</protein>
<evidence type="ECO:0000256" key="2">
    <source>
        <dbReference type="SAM" id="SignalP"/>
    </source>
</evidence>
<dbReference type="EMBL" id="CP155447">
    <property type="protein sequence ID" value="XBH03723.1"/>
    <property type="molecule type" value="Genomic_DNA"/>
</dbReference>
<organism evidence="3">
    <name type="scientific">Singulisphaera sp. Ch08</name>
    <dbReference type="NCBI Taxonomy" id="3120278"/>
    <lineage>
        <taxon>Bacteria</taxon>
        <taxon>Pseudomonadati</taxon>
        <taxon>Planctomycetota</taxon>
        <taxon>Planctomycetia</taxon>
        <taxon>Isosphaerales</taxon>
        <taxon>Isosphaeraceae</taxon>
        <taxon>Singulisphaera</taxon>
    </lineage>
</organism>
<proteinExistence type="predicted"/>
<dbReference type="AlphaFoldDB" id="A0AAU7CF54"/>
<reference evidence="3" key="1">
    <citation type="submission" date="2024-05" db="EMBL/GenBank/DDBJ databases">
        <title>Planctomycetes of the genus Singulisphaera possess chitinolytic capabilities.</title>
        <authorList>
            <person name="Ivanova A."/>
        </authorList>
    </citation>
    <scope>NUCLEOTIDE SEQUENCE</scope>
    <source>
        <strain evidence="3">Ch08T</strain>
    </source>
</reference>
<accession>A0AAU7CF54</accession>
<name>A0AAU7CF54_9BACT</name>
<feature type="chain" id="PRO_5043974972" description="Right handed beta helix domain-containing protein" evidence="2">
    <location>
        <begin position="22"/>
        <end position="229"/>
    </location>
</feature>
<feature type="signal peptide" evidence="2">
    <location>
        <begin position="1"/>
        <end position="21"/>
    </location>
</feature>
<sequence length="229" mass="24153">MTRSFVLAVFVWWNVTGITAAAGAVKFANPGNYRKALQSLAAGDTLQLAAGTYTAGLPITNCHGRVNDWITIEGPASGGVAEIRQTQVANCVELRQCSYVALKRLKIQGEGASGIPGVFGISAQGGLGNPVHHILIEDCIVSDWNTSQQAVGISTKAPAWDWTIRGNKILNCGTGLYLGNSNGGSLCPWRDREQPGAESARVLSGDQVSEAASRRRGDAGYTQQHACPS</sequence>
<evidence type="ECO:0000313" key="3">
    <source>
        <dbReference type="EMBL" id="XBH03723.1"/>
    </source>
</evidence>
<dbReference type="SUPFAM" id="SSF51126">
    <property type="entry name" value="Pectin lyase-like"/>
    <property type="match status" value="1"/>
</dbReference>
<dbReference type="Gene3D" id="2.160.20.10">
    <property type="entry name" value="Single-stranded right-handed beta-helix, Pectin lyase-like"/>
    <property type="match status" value="1"/>
</dbReference>
<dbReference type="InterPro" id="IPR011050">
    <property type="entry name" value="Pectin_lyase_fold/virulence"/>
</dbReference>
<evidence type="ECO:0000256" key="1">
    <source>
        <dbReference type="SAM" id="MobiDB-lite"/>
    </source>
</evidence>
<dbReference type="RefSeq" id="WP_406696461.1">
    <property type="nucleotide sequence ID" value="NZ_CP155447.1"/>
</dbReference>